<dbReference type="Proteomes" id="UP000638188">
    <property type="component" value="Unassembled WGS sequence"/>
</dbReference>
<gene>
    <name evidence="3" type="ORF">GCM10007418_18770</name>
</gene>
<reference evidence="4" key="1">
    <citation type="journal article" date="2019" name="Int. J. Syst. Evol. Microbiol.">
        <title>The Global Catalogue of Microorganisms (GCM) 10K type strain sequencing project: providing services to taxonomists for standard genome sequencing and annotation.</title>
        <authorList>
            <consortium name="The Broad Institute Genomics Platform"/>
            <consortium name="The Broad Institute Genome Sequencing Center for Infectious Disease"/>
            <person name="Wu L."/>
            <person name="Ma J."/>
        </authorList>
    </citation>
    <scope>NUCLEOTIDE SEQUENCE [LARGE SCALE GENOMIC DNA]</scope>
    <source>
        <strain evidence="4">CGMCC 1.12482</strain>
    </source>
</reference>
<dbReference type="RefSeq" id="WP_150278374.1">
    <property type="nucleotide sequence ID" value="NZ_BMFF01000003.1"/>
</dbReference>
<accession>A0ABQ1PMP0</accession>
<keyword evidence="4" id="KW-1185">Reference proteome</keyword>
<keyword evidence="1" id="KW-0812">Transmembrane</keyword>
<sequence>MRMKTLASALLVTALTSQLAACGTIFYPERRGQISGQIDSGVAILNGIGLLFYVIPGVIAFAVDFATGAIYLPDNRYSIAPEQLNKAVGADGQVDTVKLKALLQEEIGLDLPLERAQQLDHPDAVQMAALGLPSRA</sequence>
<keyword evidence="1" id="KW-0472">Membrane</keyword>
<feature type="chain" id="PRO_5046651810" evidence="2">
    <location>
        <begin position="21"/>
        <end position="136"/>
    </location>
</feature>
<organism evidence="3 4">
    <name type="scientific">Halopseudomonas salina</name>
    <dbReference type="NCBI Taxonomy" id="1323744"/>
    <lineage>
        <taxon>Bacteria</taxon>
        <taxon>Pseudomonadati</taxon>
        <taxon>Pseudomonadota</taxon>
        <taxon>Gammaproteobacteria</taxon>
        <taxon>Pseudomonadales</taxon>
        <taxon>Pseudomonadaceae</taxon>
        <taxon>Halopseudomonas</taxon>
    </lineage>
</organism>
<evidence type="ECO:0000313" key="3">
    <source>
        <dbReference type="EMBL" id="GGC99738.1"/>
    </source>
</evidence>
<feature type="signal peptide" evidence="2">
    <location>
        <begin position="1"/>
        <end position="20"/>
    </location>
</feature>
<evidence type="ECO:0000256" key="1">
    <source>
        <dbReference type="SAM" id="Phobius"/>
    </source>
</evidence>
<keyword evidence="1" id="KW-1133">Transmembrane helix</keyword>
<protein>
    <submittedName>
        <fullName evidence="3">Uncharacterized protein</fullName>
    </submittedName>
</protein>
<proteinExistence type="predicted"/>
<name>A0ABQ1PMP0_9GAMM</name>
<dbReference type="EMBL" id="BMFF01000003">
    <property type="protein sequence ID" value="GGC99738.1"/>
    <property type="molecule type" value="Genomic_DNA"/>
</dbReference>
<evidence type="ECO:0000256" key="2">
    <source>
        <dbReference type="SAM" id="SignalP"/>
    </source>
</evidence>
<comment type="caution">
    <text evidence="3">The sequence shown here is derived from an EMBL/GenBank/DDBJ whole genome shotgun (WGS) entry which is preliminary data.</text>
</comment>
<feature type="transmembrane region" description="Helical" evidence="1">
    <location>
        <begin position="44"/>
        <end position="72"/>
    </location>
</feature>
<keyword evidence="2" id="KW-0732">Signal</keyword>
<evidence type="ECO:0000313" key="4">
    <source>
        <dbReference type="Proteomes" id="UP000638188"/>
    </source>
</evidence>